<name>A0A0D0BP64_9AGAM</name>
<reference evidence="2" key="2">
    <citation type="submission" date="2015-01" db="EMBL/GenBank/DDBJ databases">
        <title>Evolutionary Origins and Diversification of the Mycorrhizal Mutualists.</title>
        <authorList>
            <consortium name="DOE Joint Genome Institute"/>
            <consortium name="Mycorrhizal Genomics Consortium"/>
            <person name="Kohler A."/>
            <person name="Kuo A."/>
            <person name="Nagy L.G."/>
            <person name="Floudas D."/>
            <person name="Copeland A."/>
            <person name="Barry K.W."/>
            <person name="Cichocki N."/>
            <person name="Veneault-Fourrey C."/>
            <person name="LaButti K."/>
            <person name="Lindquist E.A."/>
            <person name="Lipzen A."/>
            <person name="Lundell T."/>
            <person name="Morin E."/>
            <person name="Murat C."/>
            <person name="Riley R."/>
            <person name="Ohm R."/>
            <person name="Sun H."/>
            <person name="Tunlid A."/>
            <person name="Henrissat B."/>
            <person name="Grigoriev I.V."/>
            <person name="Hibbett D.S."/>
            <person name="Martin F."/>
        </authorList>
    </citation>
    <scope>NUCLEOTIDE SEQUENCE [LARGE SCALE GENOMIC DNA]</scope>
    <source>
        <strain evidence="2">UH-Slu-Lm8-n1</strain>
    </source>
</reference>
<proteinExistence type="predicted"/>
<dbReference type="InParanoid" id="A0A0D0BP64"/>
<dbReference type="EMBL" id="KN835146">
    <property type="protein sequence ID" value="KIK47492.1"/>
    <property type="molecule type" value="Genomic_DNA"/>
</dbReference>
<sequence>MMRITNAPTLTLTTSPDSITLHRNLHQTCQMNSFKLSDSIEAHSWYLAVTVYVDPADLQSGTDKLGS</sequence>
<keyword evidence="2" id="KW-1185">Reference proteome</keyword>
<evidence type="ECO:0000313" key="2">
    <source>
        <dbReference type="Proteomes" id="UP000054485"/>
    </source>
</evidence>
<organism evidence="1 2">
    <name type="scientific">Suillus luteus UH-Slu-Lm8-n1</name>
    <dbReference type="NCBI Taxonomy" id="930992"/>
    <lineage>
        <taxon>Eukaryota</taxon>
        <taxon>Fungi</taxon>
        <taxon>Dikarya</taxon>
        <taxon>Basidiomycota</taxon>
        <taxon>Agaricomycotina</taxon>
        <taxon>Agaricomycetes</taxon>
        <taxon>Agaricomycetidae</taxon>
        <taxon>Boletales</taxon>
        <taxon>Suillineae</taxon>
        <taxon>Suillaceae</taxon>
        <taxon>Suillus</taxon>
    </lineage>
</organism>
<gene>
    <name evidence="1" type="ORF">CY34DRAFT_230161</name>
</gene>
<protein>
    <submittedName>
        <fullName evidence="1">Uncharacterized protein</fullName>
    </submittedName>
</protein>
<dbReference type="HOGENOM" id="CLU_2814113_0_0_1"/>
<dbReference type="Proteomes" id="UP000054485">
    <property type="component" value="Unassembled WGS sequence"/>
</dbReference>
<dbReference type="AlphaFoldDB" id="A0A0D0BP64"/>
<reference evidence="1 2" key="1">
    <citation type="submission" date="2014-04" db="EMBL/GenBank/DDBJ databases">
        <authorList>
            <consortium name="DOE Joint Genome Institute"/>
            <person name="Kuo A."/>
            <person name="Ruytinx J."/>
            <person name="Rineau F."/>
            <person name="Colpaert J."/>
            <person name="Kohler A."/>
            <person name="Nagy L.G."/>
            <person name="Floudas D."/>
            <person name="Copeland A."/>
            <person name="Barry K.W."/>
            <person name="Cichocki N."/>
            <person name="Veneault-Fourrey C."/>
            <person name="LaButti K."/>
            <person name="Lindquist E.A."/>
            <person name="Lipzen A."/>
            <person name="Lundell T."/>
            <person name="Morin E."/>
            <person name="Murat C."/>
            <person name="Sun H."/>
            <person name="Tunlid A."/>
            <person name="Henrissat B."/>
            <person name="Grigoriev I.V."/>
            <person name="Hibbett D.S."/>
            <person name="Martin F."/>
            <person name="Nordberg H.P."/>
            <person name="Cantor M.N."/>
            <person name="Hua S.X."/>
        </authorList>
    </citation>
    <scope>NUCLEOTIDE SEQUENCE [LARGE SCALE GENOMIC DNA]</scope>
    <source>
        <strain evidence="1 2">UH-Slu-Lm8-n1</strain>
    </source>
</reference>
<accession>A0A0D0BP64</accession>
<evidence type="ECO:0000313" key="1">
    <source>
        <dbReference type="EMBL" id="KIK47492.1"/>
    </source>
</evidence>